<dbReference type="STRING" id="330214.NIDE0455"/>
<dbReference type="KEGG" id="nde:NIDE0455"/>
<proteinExistence type="predicted"/>
<gene>
    <name evidence="1" type="ORF">NIDE0455</name>
</gene>
<protein>
    <submittedName>
        <fullName evidence="1">Uncharacterized protein</fullName>
    </submittedName>
</protein>
<keyword evidence="2" id="KW-1185">Reference proteome</keyword>
<reference evidence="1 2" key="1">
    <citation type="journal article" date="2010" name="Proc. Natl. Acad. Sci. U.S.A.">
        <title>A Nitrospira metagenome illuminates the physiology and evolution of globally important nitrite-oxidizing bacteria.</title>
        <authorList>
            <person name="Lucker S."/>
            <person name="Wagner M."/>
            <person name="Maixner F."/>
            <person name="Pelletier E."/>
            <person name="Koch H."/>
            <person name="Vacherie B."/>
            <person name="Rattei T."/>
            <person name="Sinninghe Damste J."/>
            <person name="Spieck E."/>
            <person name="Le Paslier D."/>
            <person name="Daims H."/>
        </authorList>
    </citation>
    <scope>NUCLEOTIDE SEQUENCE [LARGE SCALE GENOMIC DNA]</scope>
</reference>
<sequence>MAWCISFKIYGEEFHPSRVSFQFTKQHDPGVIGTVGRYRGQAVPYGSASYEVPSSVPNADRLRYLVETFEPLLGDIRAAGATEWHIDICRYYNAQCGEAYSLEDLLLIARLQCGFWYSAYSVSKKEEKKLQRELGGF</sequence>
<evidence type="ECO:0000313" key="2">
    <source>
        <dbReference type="Proteomes" id="UP000001660"/>
    </source>
</evidence>
<accession>D8PAH1</accession>
<dbReference type="Proteomes" id="UP000001660">
    <property type="component" value="Chromosome"/>
</dbReference>
<dbReference type="EMBL" id="FP929003">
    <property type="protein sequence ID" value="CBK40230.1"/>
    <property type="molecule type" value="Genomic_DNA"/>
</dbReference>
<organism evidence="1 2">
    <name type="scientific">Nitrospira defluvii</name>
    <dbReference type="NCBI Taxonomy" id="330214"/>
    <lineage>
        <taxon>Bacteria</taxon>
        <taxon>Pseudomonadati</taxon>
        <taxon>Nitrospirota</taxon>
        <taxon>Nitrospiria</taxon>
        <taxon>Nitrospirales</taxon>
        <taxon>Nitrospiraceae</taxon>
        <taxon>Nitrospira</taxon>
    </lineage>
</organism>
<evidence type="ECO:0000313" key="1">
    <source>
        <dbReference type="EMBL" id="CBK40230.1"/>
    </source>
</evidence>
<name>D8PAH1_9BACT</name>
<dbReference type="AlphaFoldDB" id="D8PAH1"/>
<dbReference type="HOGENOM" id="CLU_1861557_0_0_0"/>